<name>A0A9Q8VF28_9HYPO</name>
<dbReference type="InterPro" id="IPR053201">
    <property type="entry name" value="Flavunoidine_N-MTase"/>
</dbReference>
<reference evidence="1" key="1">
    <citation type="submission" date="2021-11" db="EMBL/GenBank/DDBJ databases">
        <title>Purpureocillium_takamizusanense_genome.</title>
        <authorList>
            <person name="Nguyen N.-H."/>
        </authorList>
    </citation>
    <scope>NUCLEOTIDE SEQUENCE</scope>
    <source>
        <strain evidence="1">PT3</strain>
    </source>
</reference>
<dbReference type="OrthoDB" id="5984008at2759"/>
<sequence length="209" mass="22308">MAEFTPFWEQPSHPGLIRVVKGSRPYTAAAYSLVSLPAGAHFAAITTATSVPHTTYTSVATGSDSRIELNSDLVYCNHSCRPSLVFDMTRFEVRVADDRPLGVGDALTFFYPSTEWDMVQPFSCECGAGDGVCLKRVAGASAIDPEVLLARWWLNEHVRALATEKKKKTAMMRTTMMRTSRGLADATTAGGAGGEAVTAAAAEGPMAAV</sequence>
<dbReference type="SUPFAM" id="SSF82199">
    <property type="entry name" value="SET domain"/>
    <property type="match status" value="1"/>
</dbReference>
<dbReference type="InterPro" id="IPR046341">
    <property type="entry name" value="SET_dom_sf"/>
</dbReference>
<proteinExistence type="predicted"/>
<dbReference type="RefSeq" id="XP_047845893.1">
    <property type="nucleotide sequence ID" value="XM_047989888.1"/>
</dbReference>
<dbReference type="EMBL" id="CP086361">
    <property type="protein sequence ID" value="UNI22412.1"/>
    <property type="molecule type" value="Genomic_DNA"/>
</dbReference>
<evidence type="ECO:0000313" key="2">
    <source>
        <dbReference type="Proteomes" id="UP000829364"/>
    </source>
</evidence>
<gene>
    <name evidence="1" type="ORF">JDV02_008303</name>
</gene>
<accession>A0A9Q8VF28</accession>
<dbReference type="AlphaFoldDB" id="A0A9Q8VF28"/>
<organism evidence="1 2">
    <name type="scientific">Purpureocillium takamizusanense</name>
    <dbReference type="NCBI Taxonomy" id="2060973"/>
    <lineage>
        <taxon>Eukaryota</taxon>
        <taxon>Fungi</taxon>
        <taxon>Dikarya</taxon>
        <taxon>Ascomycota</taxon>
        <taxon>Pezizomycotina</taxon>
        <taxon>Sordariomycetes</taxon>
        <taxon>Hypocreomycetidae</taxon>
        <taxon>Hypocreales</taxon>
        <taxon>Ophiocordycipitaceae</taxon>
        <taxon>Purpureocillium</taxon>
    </lineage>
</organism>
<keyword evidence="2" id="KW-1185">Reference proteome</keyword>
<protein>
    <recommendedName>
        <fullName evidence="3">Galactose-proton symport</fullName>
    </recommendedName>
</protein>
<evidence type="ECO:0000313" key="1">
    <source>
        <dbReference type="EMBL" id="UNI22412.1"/>
    </source>
</evidence>
<dbReference type="KEGG" id="ptkz:JDV02_008303"/>
<dbReference type="PANTHER" id="PTHR12350">
    <property type="entry name" value="HISTONE-LYSINE N-METHYLTRANSFERASE-RELATED"/>
    <property type="match status" value="1"/>
</dbReference>
<dbReference type="PANTHER" id="PTHR12350:SF19">
    <property type="entry name" value="SET DOMAIN-CONTAINING PROTEIN"/>
    <property type="match status" value="1"/>
</dbReference>
<dbReference type="GeneID" id="72070251"/>
<evidence type="ECO:0008006" key="3">
    <source>
        <dbReference type="Google" id="ProtNLM"/>
    </source>
</evidence>
<dbReference type="Proteomes" id="UP000829364">
    <property type="component" value="Chromosome 8"/>
</dbReference>
<dbReference type="Gene3D" id="2.170.270.10">
    <property type="entry name" value="SET domain"/>
    <property type="match status" value="1"/>
</dbReference>